<keyword evidence="12" id="KW-0067">ATP-binding</keyword>
<dbReference type="KEGG" id="ncb:C0V82_19275"/>
<accession>A0A2K9NHF3</accession>
<evidence type="ECO:0000256" key="3">
    <source>
        <dbReference type="ARBA" id="ARBA00022543"/>
    </source>
</evidence>
<evidence type="ECO:0000256" key="13">
    <source>
        <dbReference type="ARBA" id="ARBA00022991"/>
    </source>
</evidence>
<evidence type="ECO:0000256" key="8">
    <source>
        <dbReference type="ARBA" id="ARBA00022679"/>
    </source>
</evidence>
<dbReference type="InterPro" id="IPR011102">
    <property type="entry name" value="Sig_transdc_His_kinase_HWE"/>
</dbReference>
<dbReference type="AlphaFoldDB" id="A0A2K9NHF3"/>
<dbReference type="InterPro" id="IPR000014">
    <property type="entry name" value="PAS"/>
</dbReference>
<dbReference type="PROSITE" id="PS50113">
    <property type="entry name" value="PAC"/>
    <property type="match status" value="1"/>
</dbReference>
<dbReference type="SUPFAM" id="SSF55874">
    <property type="entry name" value="ATPase domain of HSP90 chaperone/DNA topoisomerase II/histidine kinase"/>
    <property type="match status" value="1"/>
</dbReference>
<name>A0A2K9NHF3_9PROT</name>
<comment type="caution">
    <text evidence="16">Lacks conserved residue(s) required for the propagation of feature annotation.</text>
</comment>
<dbReference type="Pfam" id="PF00072">
    <property type="entry name" value="Response_reg"/>
    <property type="match status" value="1"/>
</dbReference>
<dbReference type="Gene3D" id="3.30.565.10">
    <property type="entry name" value="Histidine kinase-like ATPase, C-terminal domain"/>
    <property type="match status" value="1"/>
</dbReference>
<evidence type="ECO:0000256" key="6">
    <source>
        <dbReference type="ARBA" id="ARBA00022630"/>
    </source>
</evidence>
<keyword evidence="14" id="KW-0843">Virulence</keyword>
<sequence length="633" mass="69691">MSARLETEAPHGARRILLVEDSPTQALRLQILLEDEGYTVELVDSAEAALPVLNRTLPHLLIVDHHLPGMQGGDLCRLIRLHVATLSMPILMLTADETPARQREGLDSGADDFLPKSTDPAVLLLRVRQLLRHARRDDDMDVLPQTQFRQPRALLVGFESVLEYALRALLLEEGCRITAVNTATLALAHLALEPQDVILVNDQLADMDGLELCRQCRSSLGTGTALILALGGQQDLDRVHRLLGAGIDDLFDPKAPLPPLRARLRAILRRRFLEEQNRRLLADFREREGRALRLEAERNAARTRAMLADQLATVNRRLADQALITATITRNVPAALILTNGAGMATYLNPPAIGLLGAELEGASLFEKLGVTLGKGDISIPAVAESAATLERPDGQLVPVLYSITPLDGDEGPAGAVVQIIDVTERRQAEERQELLMAELSHRVKNTLATVLSIGKQTRRRHADTDSFWQSFEGRLRALSETHNLLADHFWEWVQLADVIRHEVTPYAQEPHDVRIDGPAIELRPKAALALALVFHELATNAAKYGAFSQAGGHLEVLWTLTDGEQPRIHLSWKETGGPPTTVPTTSGFGTTLIQRSLAYELQGATALRFEPDGLRCDIEFPFSEVIRRRSGG</sequence>
<dbReference type="Gene3D" id="3.40.50.2300">
    <property type="match status" value="2"/>
</dbReference>
<evidence type="ECO:0000256" key="1">
    <source>
        <dbReference type="ARBA" id="ARBA00000085"/>
    </source>
</evidence>
<dbReference type="Gene3D" id="3.30.450.20">
    <property type="entry name" value="PAS domain"/>
    <property type="match status" value="1"/>
</dbReference>
<evidence type="ECO:0000256" key="5">
    <source>
        <dbReference type="ARBA" id="ARBA00022606"/>
    </source>
</evidence>
<dbReference type="InterPro" id="IPR011006">
    <property type="entry name" value="CheY-like_superfamily"/>
</dbReference>
<dbReference type="GO" id="GO:0004673">
    <property type="term" value="F:protein histidine kinase activity"/>
    <property type="evidence" value="ECO:0007669"/>
    <property type="project" value="UniProtKB-EC"/>
</dbReference>
<keyword evidence="3" id="KW-0600">Photoreceptor protein</keyword>
<dbReference type="Proteomes" id="UP000234752">
    <property type="component" value="Chromosome eg_2"/>
</dbReference>
<evidence type="ECO:0000256" key="11">
    <source>
        <dbReference type="ARBA" id="ARBA00022777"/>
    </source>
</evidence>
<evidence type="ECO:0000256" key="16">
    <source>
        <dbReference type="PROSITE-ProRule" id="PRU00169"/>
    </source>
</evidence>
<keyword evidence="7" id="KW-0288">FMN</keyword>
<keyword evidence="18" id="KW-1185">Reference proteome</keyword>
<keyword evidence="9" id="KW-0677">Repeat</keyword>
<evidence type="ECO:0000256" key="2">
    <source>
        <dbReference type="ARBA" id="ARBA00012438"/>
    </source>
</evidence>
<evidence type="ECO:0000256" key="14">
    <source>
        <dbReference type="ARBA" id="ARBA00023026"/>
    </source>
</evidence>
<evidence type="ECO:0000313" key="17">
    <source>
        <dbReference type="EMBL" id="AUN32503.1"/>
    </source>
</evidence>
<dbReference type="InterPro" id="IPR000700">
    <property type="entry name" value="PAS-assoc_C"/>
</dbReference>
<keyword evidence="5" id="KW-0716">Sensory transduction</keyword>
<dbReference type="InterPro" id="IPR001789">
    <property type="entry name" value="Sig_transdc_resp-reg_receiver"/>
</dbReference>
<dbReference type="GO" id="GO:0000160">
    <property type="term" value="P:phosphorelay signal transduction system"/>
    <property type="evidence" value="ECO:0007669"/>
    <property type="project" value="InterPro"/>
</dbReference>
<dbReference type="SMART" id="SM00086">
    <property type="entry name" value="PAC"/>
    <property type="match status" value="1"/>
</dbReference>
<dbReference type="CDD" id="cd00156">
    <property type="entry name" value="REC"/>
    <property type="match status" value="1"/>
</dbReference>
<dbReference type="InterPro" id="IPR001610">
    <property type="entry name" value="PAC"/>
</dbReference>
<dbReference type="InterPro" id="IPR035965">
    <property type="entry name" value="PAS-like_dom_sf"/>
</dbReference>
<dbReference type="Pfam" id="PF07536">
    <property type="entry name" value="HWE_HK"/>
    <property type="match status" value="1"/>
</dbReference>
<feature type="modified residue" description="4-aspartylphosphate" evidence="16">
    <location>
        <position position="64"/>
    </location>
</feature>
<dbReference type="PROSITE" id="PS50110">
    <property type="entry name" value="RESPONSE_REGULATORY"/>
    <property type="match status" value="2"/>
</dbReference>
<gene>
    <name evidence="17" type="ORF">C0V82_19275</name>
</gene>
<protein>
    <recommendedName>
        <fullName evidence="2">histidine kinase</fullName>
        <ecNumber evidence="2">2.7.13.3</ecNumber>
    </recommendedName>
</protein>
<keyword evidence="11" id="KW-0418">Kinase</keyword>
<comment type="catalytic activity">
    <reaction evidence="1">
        <text>ATP + protein L-histidine = ADP + protein N-phospho-L-histidine.</text>
        <dbReference type="EC" id="2.7.13.3"/>
    </reaction>
</comment>
<evidence type="ECO:0000256" key="7">
    <source>
        <dbReference type="ARBA" id="ARBA00022643"/>
    </source>
</evidence>
<proteinExistence type="predicted"/>
<keyword evidence="15" id="KW-0675">Receptor</keyword>
<evidence type="ECO:0000256" key="10">
    <source>
        <dbReference type="ARBA" id="ARBA00022741"/>
    </source>
</evidence>
<dbReference type="SMART" id="SM00448">
    <property type="entry name" value="REC"/>
    <property type="match status" value="2"/>
</dbReference>
<evidence type="ECO:0000256" key="12">
    <source>
        <dbReference type="ARBA" id="ARBA00022840"/>
    </source>
</evidence>
<dbReference type="PANTHER" id="PTHR41523:SF7">
    <property type="entry name" value="HISTIDINE KINASE"/>
    <property type="match status" value="1"/>
</dbReference>
<dbReference type="GO" id="GO:0005524">
    <property type="term" value="F:ATP binding"/>
    <property type="evidence" value="ECO:0007669"/>
    <property type="project" value="UniProtKB-KW"/>
</dbReference>
<dbReference type="OrthoDB" id="7301805at2"/>
<dbReference type="EC" id="2.7.13.3" evidence="2"/>
<evidence type="ECO:0000256" key="4">
    <source>
        <dbReference type="ARBA" id="ARBA00022553"/>
    </source>
</evidence>
<keyword evidence="6" id="KW-0285">Flavoprotein</keyword>
<keyword evidence="13" id="KW-0157">Chromophore</keyword>
<organism evidence="17 18">
    <name type="scientific">Niveispirillum cyanobacteriorum</name>
    <dbReference type="NCBI Taxonomy" id="1612173"/>
    <lineage>
        <taxon>Bacteria</taxon>
        <taxon>Pseudomonadati</taxon>
        <taxon>Pseudomonadota</taxon>
        <taxon>Alphaproteobacteria</taxon>
        <taxon>Rhodospirillales</taxon>
        <taxon>Azospirillaceae</taxon>
        <taxon>Niveispirillum</taxon>
    </lineage>
</organism>
<evidence type="ECO:0000256" key="9">
    <source>
        <dbReference type="ARBA" id="ARBA00022737"/>
    </source>
</evidence>
<dbReference type="EMBL" id="CP025612">
    <property type="protein sequence ID" value="AUN32503.1"/>
    <property type="molecule type" value="Genomic_DNA"/>
</dbReference>
<dbReference type="NCBIfam" id="TIGR00229">
    <property type="entry name" value="sensory_box"/>
    <property type="match status" value="1"/>
</dbReference>
<evidence type="ECO:0000256" key="15">
    <source>
        <dbReference type="ARBA" id="ARBA00023170"/>
    </source>
</evidence>
<dbReference type="SUPFAM" id="SSF55785">
    <property type="entry name" value="PYP-like sensor domain (PAS domain)"/>
    <property type="match status" value="1"/>
</dbReference>
<dbReference type="GO" id="GO:0009881">
    <property type="term" value="F:photoreceptor activity"/>
    <property type="evidence" value="ECO:0007669"/>
    <property type="project" value="UniProtKB-KW"/>
</dbReference>
<dbReference type="PANTHER" id="PTHR41523">
    <property type="entry name" value="TWO-COMPONENT SYSTEM SENSOR PROTEIN"/>
    <property type="match status" value="1"/>
</dbReference>
<dbReference type="SMART" id="SM00911">
    <property type="entry name" value="HWE_HK"/>
    <property type="match status" value="1"/>
</dbReference>
<dbReference type="InterPro" id="IPR036890">
    <property type="entry name" value="HATPase_C_sf"/>
</dbReference>
<keyword evidence="8" id="KW-0808">Transferase</keyword>
<reference evidence="17 18" key="1">
    <citation type="submission" date="2017-12" db="EMBL/GenBank/DDBJ databases">
        <title>Genomes of bacteria within cyanobacterial aggregates.</title>
        <authorList>
            <person name="Cai H."/>
        </authorList>
    </citation>
    <scope>NUCLEOTIDE SEQUENCE [LARGE SCALE GENOMIC DNA]</scope>
    <source>
        <strain evidence="17 18">TH16</strain>
    </source>
</reference>
<dbReference type="RefSeq" id="WP_102114038.1">
    <property type="nucleotide sequence ID" value="NZ_BMGN01000007.1"/>
</dbReference>
<evidence type="ECO:0000313" key="18">
    <source>
        <dbReference type="Proteomes" id="UP000234752"/>
    </source>
</evidence>
<keyword evidence="10" id="KW-0547">Nucleotide-binding</keyword>
<keyword evidence="4 16" id="KW-0597">Phosphoprotein</keyword>
<dbReference type="SUPFAM" id="SSF52172">
    <property type="entry name" value="CheY-like"/>
    <property type="match status" value="2"/>
</dbReference>